<evidence type="ECO:0000313" key="3">
    <source>
        <dbReference type="EMBL" id="SDF84028.1"/>
    </source>
</evidence>
<dbReference type="EMBL" id="FNBN01000002">
    <property type="protein sequence ID" value="SDF84028.1"/>
    <property type="molecule type" value="Genomic_DNA"/>
</dbReference>
<proteinExistence type="predicted"/>
<reference evidence="3 4" key="1">
    <citation type="submission" date="2016-10" db="EMBL/GenBank/DDBJ databases">
        <authorList>
            <person name="de Groot N.N."/>
        </authorList>
    </citation>
    <scope>NUCLEOTIDE SEQUENCE [LARGE SCALE GENOMIC DNA]</scope>
    <source>
        <strain evidence="3 4">DSM 527</strain>
    </source>
</reference>
<dbReference type="STRING" id="104663.SAMN04488121_1021144"/>
<name>A0A1G7PCN6_CHIFI</name>
<keyword evidence="1" id="KW-0732">Signal</keyword>
<dbReference type="RefSeq" id="WP_218124181.1">
    <property type="nucleotide sequence ID" value="NZ_FNBN01000002.1"/>
</dbReference>
<sequence>MNKLLLLIAAILLATGTQAQNNKKPNKMKLNAGIVTTKLTESRAFYTDILGFGVTFENEFYLLLHTPNHEAEISFLLPEHPSQQALFHKGFNGEGIYLTIEVDDVDKIYRELKQKGVDIKIDIRNEPWGDRHFAITDPNGVNIDIVHYHAQ</sequence>
<dbReference type="InterPro" id="IPR029068">
    <property type="entry name" value="Glyas_Bleomycin-R_OHBP_Dase"/>
</dbReference>
<evidence type="ECO:0000256" key="1">
    <source>
        <dbReference type="SAM" id="SignalP"/>
    </source>
</evidence>
<dbReference type="Gene3D" id="3.30.720.120">
    <property type="match status" value="1"/>
</dbReference>
<dbReference type="Pfam" id="PF00903">
    <property type="entry name" value="Glyoxalase"/>
    <property type="match status" value="1"/>
</dbReference>
<organism evidence="3 4">
    <name type="scientific">Chitinophaga filiformis</name>
    <name type="common">Myxococcus filiformis</name>
    <name type="synonym">Flexibacter filiformis</name>
    <dbReference type="NCBI Taxonomy" id="104663"/>
    <lineage>
        <taxon>Bacteria</taxon>
        <taxon>Pseudomonadati</taxon>
        <taxon>Bacteroidota</taxon>
        <taxon>Chitinophagia</taxon>
        <taxon>Chitinophagales</taxon>
        <taxon>Chitinophagaceae</taxon>
        <taxon>Chitinophaga</taxon>
    </lineage>
</organism>
<feature type="domain" description="VOC" evidence="2">
    <location>
        <begin position="27"/>
        <end position="148"/>
    </location>
</feature>
<gene>
    <name evidence="3" type="ORF">SAMN04488121_1021144</name>
</gene>
<dbReference type="InterPro" id="IPR037523">
    <property type="entry name" value="VOC_core"/>
</dbReference>
<dbReference type="AlphaFoldDB" id="A0A1G7PCN6"/>
<dbReference type="InterPro" id="IPR004360">
    <property type="entry name" value="Glyas_Fos-R_dOase_dom"/>
</dbReference>
<feature type="chain" id="PRO_5011735514" evidence="1">
    <location>
        <begin position="20"/>
        <end position="151"/>
    </location>
</feature>
<dbReference type="Gene3D" id="3.30.720.110">
    <property type="match status" value="1"/>
</dbReference>
<evidence type="ECO:0000313" key="4">
    <source>
        <dbReference type="Proteomes" id="UP000199045"/>
    </source>
</evidence>
<dbReference type="SUPFAM" id="SSF54593">
    <property type="entry name" value="Glyoxalase/Bleomycin resistance protein/Dihydroxybiphenyl dioxygenase"/>
    <property type="match status" value="1"/>
</dbReference>
<dbReference type="Proteomes" id="UP000199045">
    <property type="component" value="Unassembled WGS sequence"/>
</dbReference>
<feature type="signal peptide" evidence="1">
    <location>
        <begin position="1"/>
        <end position="19"/>
    </location>
</feature>
<accession>A0A1G7PCN6</accession>
<protein>
    <submittedName>
        <fullName evidence="3">Glyoxalase-like domain-containing protein</fullName>
    </submittedName>
</protein>
<evidence type="ECO:0000259" key="2">
    <source>
        <dbReference type="PROSITE" id="PS51819"/>
    </source>
</evidence>
<dbReference type="PROSITE" id="PS51819">
    <property type="entry name" value="VOC"/>
    <property type="match status" value="1"/>
</dbReference>